<feature type="transmembrane region" description="Helical" evidence="1">
    <location>
        <begin position="59"/>
        <end position="82"/>
    </location>
</feature>
<feature type="transmembrane region" description="Helical" evidence="1">
    <location>
        <begin position="27"/>
        <end position="47"/>
    </location>
</feature>
<keyword evidence="1" id="KW-0472">Membrane</keyword>
<protein>
    <submittedName>
        <fullName evidence="2">Uncharacterized protein</fullName>
    </submittedName>
</protein>
<keyword evidence="1" id="KW-1133">Transmembrane helix</keyword>
<dbReference type="HOGENOM" id="CLU_2479634_0_0_6"/>
<evidence type="ECO:0000313" key="2">
    <source>
        <dbReference type="EMBL" id="EED35381.1"/>
    </source>
</evidence>
<organism evidence="2 3">
    <name type="scientific">Luminiphilus syltensis NOR5-1B</name>
    <dbReference type="NCBI Taxonomy" id="565045"/>
    <lineage>
        <taxon>Bacteria</taxon>
        <taxon>Pseudomonadati</taxon>
        <taxon>Pseudomonadota</taxon>
        <taxon>Gammaproteobacteria</taxon>
        <taxon>Cellvibrionales</taxon>
        <taxon>Halieaceae</taxon>
        <taxon>Luminiphilus</taxon>
    </lineage>
</organism>
<proteinExistence type="predicted"/>
<dbReference type="Proteomes" id="UP000004699">
    <property type="component" value="Unassembled WGS sequence"/>
</dbReference>
<accession>B8KWR9</accession>
<reference evidence="3" key="1">
    <citation type="journal article" date="2013" name="BMC Microbiol.">
        <title>Taxonomy and evolution of bacteriochlorophyll a-containing members of the OM60/NOR5 clade of marine gammaproteobacteria: description of Luminiphilus syltensis gen. nov., sp. nov., reclassification of Haliea rubra as Pseudohaliea rubra gen. nov., comb. nov., and emendation of Chromatocurvus halotolerans.</title>
        <authorList>
            <person name="Spring S."/>
            <person name="Riedel T."/>
            <person name="Sproer C."/>
            <person name="Yan S."/>
            <person name="Harder J."/>
            <person name="Fuchs B.M."/>
        </authorList>
    </citation>
    <scope>NUCLEOTIDE SEQUENCE [LARGE SCALE GENOMIC DNA]</scope>
    <source>
        <strain evidence="3">NOR51-B</strain>
    </source>
</reference>
<evidence type="ECO:0000256" key="1">
    <source>
        <dbReference type="SAM" id="Phobius"/>
    </source>
</evidence>
<keyword evidence="3" id="KW-1185">Reference proteome</keyword>
<dbReference type="AlphaFoldDB" id="B8KWR9"/>
<name>B8KWR9_9GAMM</name>
<keyword evidence="1" id="KW-0812">Transmembrane</keyword>
<sequence>MDGGYTSESNKRVPVMSNPYAILTRKLGAIALGLLPWAASLLLLYILEREHLWSPDAPFRAFVSALIIAAGMASSFFLYTWLKRRDR</sequence>
<gene>
    <name evidence="2" type="ORF">NOR51B_1326</name>
</gene>
<dbReference type="EMBL" id="DS999411">
    <property type="protein sequence ID" value="EED35381.1"/>
    <property type="molecule type" value="Genomic_DNA"/>
</dbReference>
<evidence type="ECO:0000313" key="3">
    <source>
        <dbReference type="Proteomes" id="UP000004699"/>
    </source>
</evidence>